<proteinExistence type="predicted"/>
<dbReference type="EMBL" id="BMAO01022345">
    <property type="protein sequence ID" value="GFQ81292.1"/>
    <property type="molecule type" value="Genomic_DNA"/>
</dbReference>
<sequence>MKDLATDQTCMEESGSVSNMYGRGPGNERVQTGPDGTERREEEPERTRVEKGSQVKKEGDRLCLQSTWILLIYLFLLHVL</sequence>
<reference evidence="3" key="1">
    <citation type="submission" date="2020-07" db="EMBL/GenBank/DDBJ databases">
        <title>Multicomponent nature underlies the extraordinary mechanical properties of spider dragline silk.</title>
        <authorList>
            <person name="Kono N."/>
            <person name="Nakamura H."/>
            <person name="Mori M."/>
            <person name="Yoshida Y."/>
            <person name="Ohtoshi R."/>
            <person name="Malay A.D."/>
            <person name="Moran D.A.P."/>
            <person name="Tomita M."/>
            <person name="Numata K."/>
            <person name="Arakawa K."/>
        </authorList>
    </citation>
    <scope>NUCLEOTIDE SEQUENCE</scope>
</reference>
<gene>
    <name evidence="3" type="ORF">TNCT_68271</name>
</gene>
<accession>A0A8X6FIS5</accession>
<evidence type="ECO:0000313" key="3">
    <source>
        <dbReference type="EMBL" id="GFQ81292.1"/>
    </source>
</evidence>
<keyword evidence="4" id="KW-1185">Reference proteome</keyword>
<keyword evidence="2" id="KW-0812">Transmembrane</keyword>
<comment type="caution">
    <text evidence="3">The sequence shown here is derived from an EMBL/GenBank/DDBJ whole genome shotgun (WGS) entry which is preliminary data.</text>
</comment>
<keyword evidence="2" id="KW-0472">Membrane</keyword>
<keyword evidence="2" id="KW-1133">Transmembrane helix</keyword>
<feature type="region of interest" description="Disordered" evidence="1">
    <location>
        <begin position="1"/>
        <end position="56"/>
    </location>
</feature>
<name>A0A8X6FIS5_TRICU</name>
<organism evidence="3 4">
    <name type="scientific">Trichonephila clavata</name>
    <name type="common">Joro spider</name>
    <name type="synonym">Nephila clavata</name>
    <dbReference type="NCBI Taxonomy" id="2740835"/>
    <lineage>
        <taxon>Eukaryota</taxon>
        <taxon>Metazoa</taxon>
        <taxon>Ecdysozoa</taxon>
        <taxon>Arthropoda</taxon>
        <taxon>Chelicerata</taxon>
        <taxon>Arachnida</taxon>
        <taxon>Araneae</taxon>
        <taxon>Araneomorphae</taxon>
        <taxon>Entelegynae</taxon>
        <taxon>Araneoidea</taxon>
        <taxon>Nephilidae</taxon>
        <taxon>Trichonephila</taxon>
    </lineage>
</organism>
<dbReference type="AlphaFoldDB" id="A0A8X6FIS5"/>
<feature type="compositionally biased region" description="Polar residues" evidence="1">
    <location>
        <begin position="1"/>
        <end position="19"/>
    </location>
</feature>
<evidence type="ECO:0000256" key="2">
    <source>
        <dbReference type="SAM" id="Phobius"/>
    </source>
</evidence>
<dbReference type="Proteomes" id="UP000887116">
    <property type="component" value="Unassembled WGS sequence"/>
</dbReference>
<feature type="transmembrane region" description="Helical" evidence="2">
    <location>
        <begin position="62"/>
        <end position="79"/>
    </location>
</feature>
<feature type="compositionally biased region" description="Basic and acidic residues" evidence="1">
    <location>
        <begin position="36"/>
        <end position="56"/>
    </location>
</feature>
<evidence type="ECO:0000256" key="1">
    <source>
        <dbReference type="SAM" id="MobiDB-lite"/>
    </source>
</evidence>
<evidence type="ECO:0000313" key="4">
    <source>
        <dbReference type="Proteomes" id="UP000887116"/>
    </source>
</evidence>
<protein>
    <submittedName>
        <fullName evidence="3">Uncharacterized protein</fullName>
    </submittedName>
</protein>